<evidence type="ECO:0008006" key="4">
    <source>
        <dbReference type="Google" id="ProtNLM"/>
    </source>
</evidence>
<proteinExistence type="predicted"/>
<gene>
    <name evidence="2" type="ORF">PZA18_08745</name>
</gene>
<dbReference type="EMBL" id="JARRAF010000008">
    <property type="protein sequence ID" value="MDK2124133.1"/>
    <property type="molecule type" value="Genomic_DNA"/>
</dbReference>
<dbReference type="RefSeq" id="WP_284100443.1">
    <property type="nucleotide sequence ID" value="NZ_JARRAF010000008.1"/>
</dbReference>
<dbReference type="PROSITE" id="PS51257">
    <property type="entry name" value="PROKAR_LIPOPROTEIN"/>
    <property type="match status" value="1"/>
</dbReference>
<feature type="chain" id="PRO_5045369332" description="Carboxypeptidase regulatory-like domain-containing protein" evidence="1">
    <location>
        <begin position="22"/>
        <end position="182"/>
    </location>
</feature>
<accession>A0ABT7DYK3</accession>
<keyword evidence="3" id="KW-1185">Reference proteome</keyword>
<organism evidence="2 3">
    <name type="scientific">Parachitinimonas caeni</name>
    <dbReference type="NCBI Taxonomy" id="3031301"/>
    <lineage>
        <taxon>Bacteria</taxon>
        <taxon>Pseudomonadati</taxon>
        <taxon>Pseudomonadota</taxon>
        <taxon>Betaproteobacteria</taxon>
        <taxon>Neisseriales</taxon>
        <taxon>Chitinibacteraceae</taxon>
        <taxon>Parachitinimonas</taxon>
    </lineage>
</organism>
<name>A0ABT7DYK3_9NEIS</name>
<dbReference type="SUPFAM" id="SSF117074">
    <property type="entry name" value="Hypothetical protein PA1324"/>
    <property type="match status" value="1"/>
</dbReference>
<protein>
    <recommendedName>
        <fullName evidence="4">Carboxypeptidase regulatory-like domain-containing protein</fullName>
    </recommendedName>
</protein>
<sequence length="182" mass="20088">MRTAYKLILPALTLALLAGCANRPRQPVAKAPVQTAPEWREVTPEREEEYKPYLRTGTSTILGQAFMNQRGGGTVRAAGSLVTLDPATTIGSEWWTKTSRTDAAYQDMQPPSVGFAKARRETVADADGRFKFSQIPAGRYYLRTEITWQSGGYSLQGGLVGQYVEIRDGEVKEIIMNRLSNG</sequence>
<comment type="caution">
    <text evidence="2">The sequence shown here is derived from an EMBL/GenBank/DDBJ whole genome shotgun (WGS) entry which is preliminary data.</text>
</comment>
<evidence type="ECO:0000256" key="1">
    <source>
        <dbReference type="SAM" id="SignalP"/>
    </source>
</evidence>
<keyword evidence="1" id="KW-0732">Signal</keyword>
<evidence type="ECO:0000313" key="2">
    <source>
        <dbReference type="EMBL" id="MDK2124133.1"/>
    </source>
</evidence>
<feature type="signal peptide" evidence="1">
    <location>
        <begin position="1"/>
        <end position="21"/>
    </location>
</feature>
<reference evidence="2" key="1">
    <citation type="submission" date="2023-03" db="EMBL/GenBank/DDBJ databases">
        <title>Chitinimonas shenzhenensis gen. nov., sp. nov., a novel member of family Burkholderiaceae isolated from activated sludge collected in Shen Zhen, China.</title>
        <authorList>
            <person name="Wang X."/>
        </authorList>
    </citation>
    <scope>NUCLEOTIDE SEQUENCE</scope>
    <source>
        <strain evidence="2">DQS-5</strain>
    </source>
</reference>
<dbReference type="Proteomes" id="UP001172778">
    <property type="component" value="Unassembled WGS sequence"/>
</dbReference>
<evidence type="ECO:0000313" key="3">
    <source>
        <dbReference type="Proteomes" id="UP001172778"/>
    </source>
</evidence>